<keyword evidence="6 15" id="KW-0863">Zinc-finger</keyword>
<feature type="binding site" evidence="15">
    <location>
        <position position="123"/>
    </location>
    <ligand>
        <name>DNA</name>
        <dbReference type="ChEBI" id="CHEBI:16991"/>
    </ligand>
</feature>
<evidence type="ECO:0000259" key="17">
    <source>
        <dbReference type="PROSITE" id="PS51068"/>
    </source>
</evidence>
<keyword evidence="7 15" id="KW-0378">Hydrolase</keyword>
<protein>
    <recommendedName>
        <fullName evidence="15">Formamidopyrimidine-DNA glycosylase</fullName>
        <shortName evidence="15">Fapy-DNA glycosylase</shortName>
        <ecNumber evidence="15">3.2.2.23</ecNumber>
    </recommendedName>
    <alternativeName>
        <fullName evidence="15">DNA-(apurinic or apyrimidinic site) lyase MutM</fullName>
        <shortName evidence="15">AP lyase MutM</shortName>
        <ecNumber evidence="15">4.2.99.18</ecNumber>
    </alternativeName>
</protein>
<reference evidence="18" key="1">
    <citation type="journal article" date="2014" name="Gene">
        <title>Genome-guided analysis of transformation efficiency and carbon dioxide assimilation by Moorella thermoacetica Y72.</title>
        <authorList>
            <person name="Tsukahara K."/>
            <person name="Kita A."/>
            <person name="Nakashimada Y."/>
            <person name="Hoshino T."/>
            <person name="Murakami K."/>
        </authorList>
    </citation>
    <scope>NUCLEOTIDE SEQUENCE [LARGE SCALE GENOMIC DNA]</scope>
    <source>
        <strain evidence="18">Y72</strain>
    </source>
</reference>
<dbReference type="SMART" id="SM00898">
    <property type="entry name" value="Fapy_DNA_glyco"/>
    <property type="match status" value="1"/>
</dbReference>
<dbReference type="InterPro" id="IPR015887">
    <property type="entry name" value="DNA_glyclase_Znf_dom_DNA_BS"/>
</dbReference>
<evidence type="ECO:0000256" key="7">
    <source>
        <dbReference type="ARBA" id="ARBA00022801"/>
    </source>
</evidence>
<dbReference type="GO" id="GO:0034039">
    <property type="term" value="F:8-oxo-7,8-dihydroguanine DNA N-glycosylase activity"/>
    <property type="evidence" value="ECO:0007669"/>
    <property type="project" value="TreeGrafter"/>
</dbReference>
<dbReference type="GO" id="GO:0003690">
    <property type="term" value="F:double-stranded DNA binding"/>
    <property type="evidence" value="ECO:0007669"/>
    <property type="project" value="UniProtKB-ARBA"/>
</dbReference>
<feature type="domain" description="Formamidopyrimidine-DNA glycosylase catalytic" evidence="17">
    <location>
        <begin position="13"/>
        <end position="126"/>
    </location>
</feature>
<comment type="subunit">
    <text evidence="3 15">Monomer.</text>
</comment>
<comment type="similarity">
    <text evidence="2 15">Belongs to the FPG family.</text>
</comment>
<dbReference type="InterPro" id="IPR000214">
    <property type="entry name" value="Znf_DNA_glyclase/AP_lyase"/>
</dbReference>
<feature type="binding site" evidence="15">
    <location>
        <position position="166"/>
    </location>
    <ligand>
        <name>DNA</name>
        <dbReference type="ChEBI" id="CHEBI:16991"/>
    </ligand>
</feature>
<dbReference type="NCBIfam" id="TIGR00577">
    <property type="entry name" value="fpg"/>
    <property type="match status" value="1"/>
</dbReference>
<keyword evidence="5 15" id="KW-0227">DNA damage</keyword>
<dbReference type="PANTHER" id="PTHR22993">
    <property type="entry name" value="FORMAMIDOPYRIMIDINE-DNA GLYCOSYLASE"/>
    <property type="match status" value="1"/>
</dbReference>
<evidence type="ECO:0000256" key="6">
    <source>
        <dbReference type="ARBA" id="ARBA00022771"/>
    </source>
</evidence>
<evidence type="ECO:0000256" key="11">
    <source>
        <dbReference type="ARBA" id="ARBA00023239"/>
    </source>
</evidence>
<name>A0A0S6UAQ1_NEOTH</name>
<dbReference type="EMBL" id="DF238840">
    <property type="protein sequence ID" value="GAF24984.1"/>
    <property type="molecule type" value="Genomic_DNA"/>
</dbReference>
<comment type="function">
    <text evidence="15">Involved in base excision repair of DNA damaged by oxidation or by mutagenic agents. Acts as DNA glycosylase that recognizes and removes damaged bases. Has a preference for oxidized purines, such as 7,8-dihydro-8-oxoguanine (8-oxoG). Has AP (apurinic/apyrimidinic) lyase activity and introduces nicks in the DNA strand. Cleaves the DNA backbone by beta-delta elimination to generate a single-strand break at the site of the removed base with both 3'- and 5'-phosphates.</text>
</comment>
<dbReference type="Pfam" id="PF06827">
    <property type="entry name" value="zf-FPG_IleRS"/>
    <property type="match status" value="1"/>
</dbReference>
<evidence type="ECO:0000256" key="8">
    <source>
        <dbReference type="ARBA" id="ARBA00022833"/>
    </source>
</evidence>
<evidence type="ECO:0000256" key="2">
    <source>
        <dbReference type="ARBA" id="ARBA00009409"/>
    </source>
</evidence>
<dbReference type="Pfam" id="PF06831">
    <property type="entry name" value="H2TH"/>
    <property type="match status" value="1"/>
</dbReference>
<evidence type="ECO:0000256" key="13">
    <source>
        <dbReference type="ARBA" id="ARBA00023295"/>
    </source>
</evidence>
<keyword evidence="11 15" id="KW-0456">Lyase</keyword>
<dbReference type="GO" id="GO:0003684">
    <property type="term" value="F:damaged DNA binding"/>
    <property type="evidence" value="ECO:0007669"/>
    <property type="project" value="InterPro"/>
</dbReference>
<dbReference type="PROSITE" id="PS51066">
    <property type="entry name" value="ZF_FPG_2"/>
    <property type="match status" value="1"/>
</dbReference>
<dbReference type="InterPro" id="IPR015886">
    <property type="entry name" value="H2TH_FPG"/>
</dbReference>
<dbReference type="EC" id="4.2.99.18" evidence="15"/>
<keyword evidence="10 15" id="KW-0234">DNA repair</keyword>
<dbReference type="GO" id="GO:0006284">
    <property type="term" value="P:base-excision repair"/>
    <property type="evidence" value="ECO:0007669"/>
    <property type="project" value="InterPro"/>
</dbReference>
<dbReference type="GO" id="GO:0008270">
    <property type="term" value="F:zinc ion binding"/>
    <property type="evidence" value="ECO:0007669"/>
    <property type="project" value="UniProtKB-UniRule"/>
</dbReference>
<evidence type="ECO:0000256" key="3">
    <source>
        <dbReference type="ARBA" id="ARBA00011245"/>
    </source>
</evidence>
<sequence>MTWSRIRSKRKMPELPEVETIKRTLTPCLREQKIARVEVYHPGVIAAPDPETFSRLLAGRIITGLDRRGKYLLVHLSGEYCLVVHLRMTGRLVFTEGAAPLAPHTHVVFSLAGGPSLRFVDTRRFGRLYLAAKTEVETLPGLRDLGPEPLDPAFDALALAAILAGRRRPIKQVLLDQRLVAGIGNIYADEMLFAAGIDPRRPAASLNHEEVARLREAMQRVLEQGIANRGTSIRDYVDGSGRQGSNQEHLQVYGRTGRPCPRCGQPLERVRLGGRSTHFCPRCQV</sequence>
<dbReference type="Proteomes" id="UP000063718">
    <property type="component" value="Unassembled WGS sequence"/>
</dbReference>
<dbReference type="InterPro" id="IPR010979">
    <property type="entry name" value="Ribosomal_uS13-like_H2TH"/>
</dbReference>
<dbReference type="PANTHER" id="PTHR22993:SF9">
    <property type="entry name" value="FORMAMIDOPYRIMIDINE-DNA GLYCOSYLASE"/>
    <property type="match status" value="1"/>
</dbReference>
<keyword evidence="13 15" id="KW-0326">Glycosidase</keyword>
<dbReference type="HAMAP" id="MF_00103">
    <property type="entry name" value="Fapy_DNA_glycosyl"/>
    <property type="match status" value="1"/>
</dbReference>
<organism evidence="18">
    <name type="scientific">Moorella thermoacetica Y72</name>
    <dbReference type="NCBI Taxonomy" id="1325331"/>
    <lineage>
        <taxon>Bacteria</taxon>
        <taxon>Bacillati</taxon>
        <taxon>Bacillota</taxon>
        <taxon>Clostridia</taxon>
        <taxon>Neomoorellales</taxon>
        <taxon>Neomoorellaceae</taxon>
        <taxon>Neomoorella</taxon>
    </lineage>
</organism>
<dbReference type="SUPFAM" id="SSF46946">
    <property type="entry name" value="S13-like H2TH domain"/>
    <property type="match status" value="1"/>
</dbReference>
<dbReference type="PROSITE" id="PS51068">
    <property type="entry name" value="FPG_CAT"/>
    <property type="match status" value="1"/>
</dbReference>
<dbReference type="CDD" id="cd08966">
    <property type="entry name" value="EcFpg-like_N"/>
    <property type="match status" value="1"/>
</dbReference>
<proteinExistence type="inferred from homology"/>
<feature type="active site" description="Proton donor; for beta-elimination activity" evidence="15">
    <location>
        <position position="70"/>
    </location>
</feature>
<feature type="active site" description="Proton donor" evidence="15">
    <location>
        <position position="14"/>
    </location>
</feature>
<dbReference type="NCBIfam" id="NF002211">
    <property type="entry name" value="PRK01103.1"/>
    <property type="match status" value="1"/>
</dbReference>
<dbReference type="PROSITE" id="PS01242">
    <property type="entry name" value="ZF_FPG_1"/>
    <property type="match status" value="1"/>
</dbReference>
<evidence type="ECO:0000256" key="15">
    <source>
        <dbReference type="HAMAP-Rule" id="MF_00103"/>
    </source>
</evidence>
<gene>
    <name evidence="15" type="primary">mutM</name>
    <name evidence="15" type="synonym">fpg</name>
    <name evidence="18" type="ORF">MTY_0312</name>
</gene>
<dbReference type="SUPFAM" id="SSF81624">
    <property type="entry name" value="N-terminal domain of MutM-like DNA repair proteins"/>
    <property type="match status" value="1"/>
</dbReference>
<comment type="catalytic activity">
    <reaction evidence="14 15">
        <text>2'-deoxyribonucleotide-(2'-deoxyribose 5'-phosphate)-2'-deoxyribonucleotide-DNA = a 3'-end 2'-deoxyribonucleotide-(2,3-dehydro-2,3-deoxyribose 5'-phosphate)-DNA + a 5'-end 5'-phospho-2'-deoxyribonucleoside-DNA + H(+)</text>
        <dbReference type="Rhea" id="RHEA:66592"/>
        <dbReference type="Rhea" id="RHEA-COMP:13180"/>
        <dbReference type="Rhea" id="RHEA-COMP:16897"/>
        <dbReference type="Rhea" id="RHEA-COMP:17067"/>
        <dbReference type="ChEBI" id="CHEBI:15378"/>
        <dbReference type="ChEBI" id="CHEBI:136412"/>
        <dbReference type="ChEBI" id="CHEBI:157695"/>
        <dbReference type="ChEBI" id="CHEBI:167181"/>
        <dbReference type="EC" id="4.2.99.18"/>
    </reaction>
</comment>
<feature type="active site" description="Proton donor; for delta-elimination activity" evidence="15">
    <location>
        <position position="275"/>
    </location>
</feature>
<dbReference type="SUPFAM" id="SSF57716">
    <property type="entry name" value="Glucocorticoid receptor-like (DNA-binding domain)"/>
    <property type="match status" value="1"/>
</dbReference>
<evidence type="ECO:0000256" key="10">
    <source>
        <dbReference type="ARBA" id="ARBA00023204"/>
    </source>
</evidence>
<dbReference type="GO" id="GO:0140078">
    <property type="term" value="F:class I DNA-(apurinic or apyrimidinic site) endonuclease activity"/>
    <property type="evidence" value="ECO:0007669"/>
    <property type="project" value="UniProtKB-EC"/>
</dbReference>
<evidence type="ECO:0000256" key="4">
    <source>
        <dbReference type="ARBA" id="ARBA00022723"/>
    </source>
</evidence>
<keyword evidence="12 15" id="KW-0511">Multifunctional enzyme</keyword>
<dbReference type="Pfam" id="PF01149">
    <property type="entry name" value="Fapy_DNA_glyco"/>
    <property type="match status" value="1"/>
</dbReference>
<dbReference type="Gene3D" id="3.20.190.10">
    <property type="entry name" value="MutM-like, N-terminal"/>
    <property type="match status" value="1"/>
</dbReference>
<comment type="cofactor">
    <cofactor evidence="15">
        <name>Zn(2+)</name>
        <dbReference type="ChEBI" id="CHEBI:29105"/>
    </cofactor>
    <text evidence="15">Binds 1 zinc ion per subunit.</text>
</comment>
<feature type="binding site" evidence="15">
    <location>
        <position position="104"/>
    </location>
    <ligand>
        <name>DNA</name>
        <dbReference type="ChEBI" id="CHEBI:16991"/>
    </ligand>
</feature>
<evidence type="ECO:0000256" key="5">
    <source>
        <dbReference type="ARBA" id="ARBA00022763"/>
    </source>
</evidence>
<evidence type="ECO:0000256" key="1">
    <source>
        <dbReference type="ARBA" id="ARBA00001668"/>
    </source>
</evidence>
<dbReference type="InterPro" id="IPR020629">
    <property type="entry name" value="FPG_Glyclase"/>
</dbReference>
<evidence type="ECO:0000256" key="9">
    <source>
        <dbReference type="ARBA" id="ARBA00023125"/>
    </source>
</evidence>
<dbReference type="Gene3D" id="1.10.8.50">
    <property type="match status" value="1"/>
</dbReference>
<dbReference type="FunFam" id="1.10.8.50:FF:000003">
    <property type="entry name" value="Formamidopyrimidine-DNA glycosylase"/>
    <property type="match status" value="1"/>
</dbReference>
<evidence type="ECO:0000256" key="14">
    <source>
        <dbReference type="ARBA" id="ARBA00044632"/>
    </source>
</evidence>
<dbReference type="SMART" id="SM01232">
    <property type="entry name" value="H2TH"/>
    <property type="match status" value="1"/>
</dbReference>
<feature type="active site" description="Schiff-base intermediate with DNA" evidence="15">
    <location>
        <position position="13"/>
    </location>
</feature>
<keyword evidence="4 15" id="KW-0479">Metal-binding</keyword>
<dbReference type="InterPro" id="IPR012319">
    <property type="entry name" value="FPG_cat"/>
</dbReference>
<evidence type="ECO:0000256" key="12">
    <source>
        <dbReference type="ARBA" id="ARBA00023268"/>
    </source>
</evidence>
<accession>A0A0S6UAQ1</accession>
<keyword evidence="8 15" id="KW-0862">Zinc</keyword>
<comment type="catalytic activity">
    <reaction evidence="1 15">
        <text>Hydrolysis of DNA containing ring-opened 7-methylguanine residues, releasing 2,6-diamino-4-hydroxy-5-(N-methyl)formamidopyrimidine.</text>
        <dbReference type="EC" id="3.2.2.23"/>
    </reaction>
</comment>
<keyword evidence="9 15" id="KW-0238">DNA-binding</keyword>
<dbReference type="InterPro" id="IPR035937">
    <property type="entry name" value="FPG_N"/>
</dbReference>
<feature type="domain" description="FPG-type" evidence="16">
    <location>
        <begin position="251"/>
        <end position="285"/>
    </location>
</feature>
<dbReference type="EC" id="3.2.2.23" evidence="15"/>
<dbReference type="AlphaFoldDB" id="A0A0S6UAQ1"/>
<dbReference type="InterPro" id="IPR010663">
    <property type="entry name" value="Znf_FPG/IleRS"/>
</dbReference>
<evidence type="ECO:0000259" key="16">
    <source>
        <dbReference type="PROSITE" id="PS51066"/>
    </source>
</evidence>
<evidence type="ECO:0000313" key="18">
    <source>
        <dbReference type="EMBL" id="GAF24984.1"/>
    </source>
</evidence>